<evidence type="ECO:0000313" key="2">
    <source>
        <dbReference type="EMBL" id="VTJ71907.1"/>
    </source>
</evidence>
<proteinExistence type="predicted"/>
<evidence type="ECO:0008006" key="4">
    <source>
        <dbReference type="Google" id="ProtNLM"/>
    </source>
</evidence>
<reference evidence="2" key="1">
    <citation type="submission" date="2019-04" db="EMBL/GenBank/DDBJ databases">
        <authorList>
            <person name="Alioto T."/>
            <person name="Alioto T."/>
        </authorList>
    </citation>
    <scope>NUCLEOTIDE SEQUENCE [LARGE SCALE GENOMIC DNA]</scope>
</reference>
<keyword evidence="3" id="KW-1185">Reference proteome</keyword>
<gene>
    <name evidence="2" type="ORF">MONAX_5E031774</name>
</gene>
<evidence type="ECO:0000256" key="1">
    <source>
        <dbReference type="SAM" id="MobiDB-lite"/>
    </source>
</evidence>
<organism evidence="2 3">
    <name type="scientific">Marmota monax</name>
    <name type="common">Woodchuck</name>
    <dbReference type="NCBI Taxonomy" id="9995"/>
    <lineage>
        <taxon>Eukaryota</taxon>
        <taxon>Metazoa</taxon>
        <taxon>Chordata</taxon>
        <taxon>Craniata</taxon>
        <taxon>Vertebrata</taxon>
        <taxon>Euteleostomi</taxon>
        <taxon>Mammalia</taxon>
        <taxon>Eutheria</taxon>
        <taxon>Euarchontoglires</taxon>
        <taxon>Glires</taxon>
        <taxon>Rodentia</taxon>
        <taxon>Sciuromorpha</taxon>
        <taxon>Sciuridae</taxon>
        <taxon>Xerinae</taxon>
        <taxon>Marmotini</taxon>
        <taxon>Marmota</taxon>
    </lineage>
</organism>
<protein>
    <recommendedName>
        <fullName evidence="4">Cell division cycle-associated protein 7</fullName>
    </recommendedName>
</protein>
<dbReference type="EMBL" id="CABDUW010000597">
    <property type="protein sequence ID" value="VTJ71907.1"/>
    <property type="molecule type" value="Genomic_DNA"/>
</dbReference>
<dbReference type="Proteomes" id="UP000335636">
    <property type="component" value="Unassembled WGS sequence"/>
</dbReference>
<feature type="region of interest" description="Disordered" evidence="1">
    <location>
        <begin position="134"/>
        <end position="170"/>
    </location>
</feature>
<evidence type="ECO:0000313" key="3">
    <source>
        <dbReference type="Proteomes" id="UP000335636"/>
    </source>
</evidence>
<feature type="region of interest" description="Disordered" evidence="1">
    <location>
        <begin position="197"/>
        <end position="219"/>
    </location>
</feature>
<accession>A0A5E4BQR8</accession>
<comment type="caution">
    <text evidence="2">The sequence shown here is derived from an EMBL/GenBank/DDBJ whole genome shotgun (WGS) entry which is preliminary data.</text>
</comment>
<name>A0A5E4BQR8_MARMO</name>
<sequence>MKLISMETSSSSDDSCDSFASDNFANAKPKFRSDISEELANVFFYEDSDNESFCGFSESEVQDVLDHCGFLQKPRPDVSNELASIFHADSDDESFCGFSESEIQDGMRSQANREGCKTRSQYRLSGPLRVAMKFPAGNTRSAANKKVAPPKPSENFITDSNSDSEDESGMNFLEKRALHIKQNKAMLAKLMSELESFPGSFPGRSSLPGPRSVNKSKTP</sequence>
<dbReference type="AlphaFoldDB" id="A0A5E4BQR8"/>